<proteinExistence type="predicted"/>
<sequence>MKINKTFSAKLLNDILAFPIFLSSKISSNAIIKLLIVNFKDYWISLQFVFLTALKKEHNSIKWHVKNL</sequence>
<dbReference type="Proteomes" id="UP001054945">
    <property type="component" value="Unassembled WGS sequence"/>
</dbReference>
<accession>A0AAV4NQQ4</accession>
<dbReference type="EMBL" id="BPLR01021111">
    <property type="protein sequence ID" value="GIX86021.1"/>
    <property type="molecule type" value="Genomic_DNA"/>
</dbReference>
<name>A0AAV4NQQ4_CAEEX</name>
<keyword evidence="2" id="KW-1185">Reference proteome</keyword>
<evidence type="ECO:0000313" key="2">
    <source>
        <dbReference type="Proteomes" id="UP001054945"/>
    </source>
</evidence>
<evidence type="ECO:0000313" key="1">
    <source>
        <dbReference type="EMBL" id="GIX86021.1"/>
    </source>
</evidence>
<protein>
    <submittedName>
        <fullName evidence="1">Uncharacterized protein</fullName>
    </submittedName>
</protein>
<reference evidence="1 2" key="1">
    <citation type="submission" date="2021-06" db="EMBL/GenBank/DDBJ databases">
        <title>Caerostris extrusa draft genome.</title>
        <authorList>
            <person name="Kono N."/>
            <person name="Arakawa K."/>
        </authorList>
    </citation>
    <scope>NUCLEOTIDE SEQUENCE [LARGE SCALE GENOMIC DNA]</scope>
</reference>
<gene>
    <name evidence="1" type="ORF">CEXT_730271</name>
</gene>
<organism evidence="1 2">
    <name type="scientific">Caerostris extrusa</name>
    <name type="common">Bark spider</name>
    <name type="synonym">Caerostris bankana</name>
    <dbReference type="NCBI Taxonomy" id="172846"/>
    <lineage>
        <taxon>Eukaryota</taxon>
        <taxon>Metazoa</taxon>
        <taxon>Ecdysozoa</taxon>
        <taxon>Arthropoda</taxon>
        <taxon>Chelicerata</taxon>
        <taxon>Arachnida</taxon>
        <taxon>Araneae</taxon>
        <taxon>Araneomorphae</taxon>
        <taxon>Entelegynae</taxon>
        <taxon>Araneoidea</taxon>
        <taxon>Araneidae</taxon>
        <taxon>Caerostris</taxon>
    </lineage>
</organism>
<comment type="caution">
    <text evidence="1">The sequence shown here is derived from an EMBL/GenBank/DDBJ whole genome shotgun (WGS) entry which is preliminary data.</text>
</comment>
<dbReference type="AlphaFoldDB" id="A0AAV4NQQ4"/>